<organism evidence="1 2">
    <name type="scientific">Vibrio alginolyticus</name>
    <dbReference type="NCBI Taxonomy" id="663"/>
    <lineage>
        <taxon>Bacteria</taxon>
        <taxon>Pseudomonadati</taxon>
        <taxon>Pseudomonadota</taxon>
        <taxon>Gammaproteobacteria</taxon>
        <taxon>Vibrionales</taxon>
        <taxon>Vibrionaceae</taxon>
        <taxon>Vibrio</taxon>
    </lineage>
</organism>
<proteinExistence type="predicted"/>
<dbReference type="Proteomes" id="UP000565155">
    <property type="component" value="Unassembled WGS sequence"/>
</dbReference>
<dbReference type="AlphaFoldDB" id="A0A7Y0R0J2"/>
<sequence>MPLQSPLTFSDEQINIGELKQELEKFSSTQKQEFLNHHPVTSLVLARAEYMDL</sequence>
<feature type="non-terminal residue" evidence="1">
    <location>
        <position position="53"/>
    </location>
</feature>
<evidence type="ECO:0000313" key="1">
    <source>
        <dbReference type="EMBL" id="NMR77123.1"/>
    </source>
</evidence>
<reference evidence="1 2" key="1">
    <citation type="submission" date="2020-04" db="EMBL/GenBank/DDBJ databases">
        <title>Whole-genome sequencing of Vibrio spp. from China reveals different genetic environments of blaCTX-M-14 among diverse lineages.</title>
        <authorList>
            <person name="Zheng Z."/>
            <person name="Ye L."/>
            <person name="Chen S."/>
        </authorList>
    </citation>
    <scope>NUCLEOTIDE SEQUENCE [LARGE SCALE GENOMIC DNA]</scope>
    <source>
        <strain evidence="1 2">Vb1636</strain>
    </source>
</reference>
<dbReference type="EMBL" id="JABCMA010000456">
    <property type="protein sequence ID" value="NMR77123.1"/>
    <property type="molecule type" value="Genomic_DNA"/>
</dbReference>
<comment type="caution">
    <text evidence="1">The sequence shown here is derived from an EMBL/GenBank/DDBJ whole genome shotgun (WGS) entry which is preliminary data.</text>
</comment>
<evidence type="ECO:0000313" key="2">
    <source>
        <dbReference type="Proteomes" id="UP000565155"/>
    </source>
</evidence>
<gene>
    <name evidence="1" type="ORF">HKB35_26445</name>
</gene>
<name>A0A7Y0R0J2_VIBAL</name>
<accession>A0A7Y0R0J2</accession>
<protein>
    <submittedName>
        <fullName evidence="1">Uncharacterized protein</fullName>
    </submittedName>
</protein>